<comment type="caution">
    <text evidence="9">The sequence shown here is derived from an EMBL/GenBank/DDBJ whole genome shotgun (WGS) entry which is preliminary data.</text>
</comment>
<keyword evidence="1" id="KW-0808">Transferase</keyword>
<feature type="compositionally biased region" description="Basic and acidic residues" evidence="7">
    <location>
        <begin position="37"/>
        <end position="47"/>
    </location>
</feature>
<evidence type="ECO:0000256" key="5">
    <source>
        <dbReference type="PROSITE-ProRule" id="PRU10141"/>
    </source>
</evidence>
<proteinExistence type="inferred from homology"/>
<gene>
    <name evidence="9" type="ORF">WJX74_010536</name>
</gene>
<dbReference type="SUPFAM" id="SSF56112">
    <property type="entry name" value="Protein kinase-like (PK-like)"/>
    <property type="match status" value="1"/>
</dbReference>
<dbReference type="Pfam" id="PF00069">
    <property type="entry name" value="Pkinase"/>
    <property type="match status" value="1"/>
</dbReference>
<keyword evidence="10" id="KW-1185">Reference proteome</keyword>
<dbReference type="PROSITE" id="PS00107">
    <property type="entry name" value="PROTEIN_KINASE_ATP"/>
    <property type="match status" value="1"/>
</dbReference>
<evidence type="ECO:0000256" key="2">
    <source>
        <dbReference type="ARBA" id="ARBA00022741"/>
    </source>
</evidence>
<feature type="domain" description="Protein kinase" evidence="8">
    <location>
        <begin position="51"/>
        <end position="336"/>
    </location>
</feature>
<reference evidence="9 10" key="1">
    <citation type="journal article" date="2024" name="Nat. Commun.">
        <title>Phylogenomics reveals the evolutionary origins of lichenization in chlorophyte algae.</title>
        <authorList>
            <person name="Puginier C."/>
            <person name="Libourel C."/>
            <person name="Otte J."/>
            <person name="Skaloud P."/>
            <person name="Haon M."/>
            <person name="Grisel S."/>
            <person name="Petersen M."/>
            <person name="Berrin J.G."/>
            <person name="Delaux P.M."/>
            <person name="Dal Grande F."/>
            <person name="Keller J."/>
        </authorList>
    </citation>
    <scope>NUCLEOTIDE SEQUENCE [LARGE SCALE GENOMIC DNA]</scope>
    <source>
        <strain evidence="9 10">SAG 2145</strain>
    </source>
</reference>
<accession>A0AAW1QNB0</accession>
<dbReference type="GO" id="GO:0005737">
    <property type="term" value="C:cytoplasm"/>
    <property type="evidence" value="ECO:0007669"/>
    <property type="project" value="TreeGrafter"/>
</dbReference>
<dbReference type="GO" id="GO:0004674">
    <property type="term" value="F:protein serine/threonine kinase activity"/>
    <property type="evidence" value="ECO:0007669"/>
    <property type="project" value="UniProtKB-KW"/>
</dbReference>
<keyword evidence="3" id="KW-0418">Kinase</keyword>
<protein>
    <recommendedName>
        <fullName evidence="8">Protein kinase domain-containing protein</fullName>
    </recommendedName>
</protein>
<feature type="compositionally biased region" description="Polar residues" evidence="7">
    <location>
        <begin position="16"/>
        <end position="27"/>
    </location>
</feature>
<evidence type="ECO:0000256" key="3">
    <source>
        <dbReference type="ARBA" id="ARBA00022777"/>
    </source>
</evidence>
<dbReference type="InterPro" id="IPR008271">
    <property type="entry name" value="Ser/Thr_kinase_AS"/>
</dbReference>
<keyword evidence="2 5" id="KW-0547">Nucleotide-binding</keyword>
<evidence type="ECO:0000256" key="7">
    <source>
        <dbReference type="SAM" id="MobiDB-lite"/>
    </source>
</evidence>
<evidence type="ECO:0000313" key="9">
    <source>
        <dbReference type="EMBL" id="KAK9822976.1"/>
    </source>
</evidence>
<dbReference type="Proteomes" id="UP001438707">
    <property type="component" value="Unassembled WGS sequence"/>
</dbReference>
<dbReference type="GO" id="GO:0035556">
    <property type="term" value="P:intracellular signal transduction"/>
    <property type="evidence" value="ECO:0007669"/>
    <property type="project" value="TreeGrafter"/>
</dbReference>
<dbReference type="PANTHER" id="PTHR24346:SF92">
    <property type="entry name" value="SNF1-RELATED PROTEIN KINASE 2.6"/>
    <property type="match status" value="1"/>
</dbReference>
<organism evidence="9 10">
    <name type="scientific">Apatococcus lobatus</name>
    <dbReference type="NCBI Taxonomy" id="904363"/>
    <lineage>
        <taxon>Eukaryota</taxon>
        <taxon>Viridiplantae</taxon>
        <taxon>Chlorophyta</taxon>
        <taxon>core chlorophytes</taxon>
        <taxon>Trebouxiophyceae</taxon>
        <taxon>Chlorellales</taxon>
        <taxon>Chlorellaceae</taxon>
        <taxon>Apatococcus</taxon>
    </lineage>
</organism>
<evidence type="ECO:0000256" key="1">
    <source>
        <dbReference type="ARBA" id="ARBA00022679"/>
    </source>
</evidence>
<name>A0AAW1QNB0_9CHLO</name>
<dbReference type="Gene3D" id="1.10.510.10">
    <property type="entry name" value="Transferase(Phosphotransferase) domain 1"/>
    <property type="match status" value="1"/>
</dbReference>
<dbReference type="PANTHER" id="PTHR24346">
    <property type="entry name" value="MAP/MICROTUBULE AFFINITY-REGULATING KINASE"/>
    <property type="match status" value="1"/>
</dbReference>
<dbReference type="PROSITE" id="PS50011">
    <property type="entry name" value="PROTEIN_KINASE_DOM"/>
    <property type="match status" value="1"/>
</dbReference>
<dbReference type="SMART" id="SM00220">
    <property type="entry name" value="S_TKc"/>
    <property type="match status" value="1"/>
</dbReference>
<evidence type="ECO:0000259" key="8">
    <source>
        <dbReference type="PROSITE" id="PS50011"/>
    </source>
</evidence>
<dbReference type="InterPro" id="IPR000719">
    <property type="entry name" value="Prot_kinase_dom"/>
</dbReference>
<feature type="binding site" evidence="5">
    <location>
        <position position="80"/>
    </location>
    <ligand>
        <name>ATP</name>
        <dbReference type="ChEBI" id="CHEBI:30616"/>
    </ligand>
</feature>
<sequence length="449" mass="49561">MGGCSSSPATKDAPARTNNNTKNQSGTKKPAAPVKGQKPESHPDFGLKETHDVIKFLGRGGTGDTYLFKDKQNGEEVAVKLIRRPIPKVIMPNILREIRIQAELGEGHMNVINAKEVLLTQTHLALVMEFAAGASLTSYVAEKWQAAQHTGLFLTEDEARYFFKQFVGAVEYCHQHCVAHRDLKLDNTLLDNSEPPMIKLCDFGFAKTWAGDDANMMTHIGTPVYMSPELIHSRNGAKGYDGKLVDVWASGVLLIVMLLGTFPFDHLEHPDPNTTEAHLEVWLQQVKQKWSEIPHISKQVEKAHLSPECIDLLNRIFVIDEKDRISLQQIKAHPWYNKPLLAKHTHAEKQIATQQAEIQRYITTRQIDPVKLQARSDELARMVEAAAVRPQAGSHEALIRINLRESAVTNQIAASSVGQLGSISETAPGSAAAPQGAPVAANGMMANHQ</sequence>
<dbReference type="InterPro" id="IPR011009">
    <property type="entry name" value="Kinase-like_dom_sf"/>
</dbReference>
<feature type="region of interest" description="Disordered" evidence="7">
    <location>
        <begin position="1"/>
        <end position="47"/>
    </location>
</feature>
<dbReference type="EMBL" id="JALJOS010000029">
    <property type="protein sequence ID" value="KAK9822976.1"/>
    <property type="molecule type" value="Genomic_DNA"/>
</dbReference>
<evidence type="ECO:0000256" key="6">
    <source>
        <dbReference type="RuleBase" id="RU000304"/>
    </source>
</evidence>
<keyword evidence="4 5" id="KW-0067">ATP-binding</keyword>
<evidence type="ECO:0000313" key="10">
    <source>
        <dbReference type="Proteomes" id="UP001438707"/>
    </source>
</evidence>
<dbReference type="InterPro" id="IPR017441">
    <property type="entry name" value="Protein_kinase_ATP_BS"/>
</dbReference>
<dbReference type="GO" id="GO:0005524">
    <property type="term" value="F:ATP binding"/>
    <property type="evidence" value="ECO:0007669"/>
    <property type="project" value="UniProtKB-UniRule"/>
</dbReference>
<comment type="similarity">
    <text evidence="6">Belongs to the protein kinase superfamily.</text>
</comment>
<dbReference type="AlphaFoldDB" id="A0AAW1QNB0"/>
<keyword evidence="6" id="KW-0723">Serine/threonine-protein kinase</keyword>
<evidence type="ECO:0000256" key="4">
    <source>
        <dbReference type="ARBA" id="ARBA00022840"/>
    </source>
</evidence>
<dbReference type="PROSITE" id="PS00108">
    <property type="entry name" value="PROTEIN_KINASE_ST"/>
    <property type="match status" value="1"/>
</dbReference>